<evidence type="ECO:0000256" key="1">
    <source>
        <dbReference type="SAM" id="Phobius"/>
    </source>
</evidence>
<proteinExistence type="predicted"/>
<evidence type="ECO:0000313" key="3">
    <source>
        <dbReference type="Proteomes" id="UP000505325"/>
    </source>
</evidence>
<sequence length="49" mass="5451">MTSKPTKGMYLHRLTGDDVLNPPRHYAGWTVLFACLFGATFFLTLASGF</sequence>
<keyword evidence="1" id="KW-0472">Membrane</keyword>
<keyword evidence="3" id="KW-1185">Reference proteome</keyword>
<keyword evidence="1" id="KW-0812">Transmembrane</keyword>
<organism evidence="2 3">
    <name type="scientific">Paramixta manurensis</name>
    <dbReference type="NCBI Taxonomy" id="2740817"/>
    <lineage>
        <taxon>Bacteria</taxon>
        <taxon>Pseudomonadati</taxon>
        <taxon>Pseudomonadota</taxon>
        <taxon>Gammaproteobacteria</taxon>
        <taxon>Enterobacterales</taxon>
        <taxon>Erwiniaceae</taxon>
        <taxon>Paramixta</taxon>
    </lineage>
</organism>
<dbReference type="KEGG" id="pmak:PMPD1_2503"/>
<dbReference type="Proteomes" id="UP000505325">
    <property type="component" value="Chromosome"/>
</dbReference>
<protein>
    <submittedName>
        <fullName evidence="2">Uncharacterized protein</fullName>
    </submittedName>
</protein>
<accession>A0A6M8U9S7</accession>
<dbReference type="AlphaFoldDB" id="A0A6M8U9S7"/>
<feature type="transmembrane region" description="Helical" evidence="1">
    <location>
        <begin position="26"/>
        <end position="46"/>
    </location>
</feature>
<name>A0A6M8U9S7_9GAMM</name>
<dbReference type="EMBL" id="CP054212">
    <property type="protein sequence ID" value="QKJ87445.1"/>
    <property type="molecule type" value="Genomic_DNA"/>
</dbReference>
<reference evidence="2 3" key="1">
    <citation type="submission" date="2020-06" db="EMBL/GenBank/DDBJ databases">
        <title>Genome sequence of Paramixta manurensis strain PD-1.</title>
        <authorList>
            <person name="Lee C.W."/>
            <person name="Kim J."/>
        </authorList>
    </citation>
    <scope>NUCLEOTIDE SEQUENCE [LARGE SCALE GENOMIC DNA]</scope>
    <source>
        <strain evidence="2 3">PD-1</strain>
    </source>
</reference>
<evidence type="ECO:0000313" key="2">
    <source>
        <dbReference type="EMBL" id="QKJ87445.1"/>
    </source>
</evidence>
<gene>
    <name evidence="2" type="ORF">PMPD1_2503</name>
</gene>
<dbReference type="PROSITE" id="PS51257">
    <property type="entry name" value="PROKAR_LIPOPROTEIN"/>
    <property type="match status" value="1"/>
</dbReference>
<dbReference type="RefSeq" id="WP_173634388.1">
    <property type="nucleotide sequence ID" value="NZ_CP054212.1"/>
</dbReference>
<keyword evidence="1" id="KW-1133">Transmembrane helix</keyword>